<comment type="caution">
    <text evidence="1">The sequence shown here is derived from an EMBL/GenBank/DDBJ whole genome shotgun (WGS) entry which is preliminary data.</text>
</comment>
<accession>A0A5A5T7Y8</accession>
<gene>
    <name evidence="1" type="ORF">KDI_11350</name>
</gene>
<dbReference type="InterPro" id="IPR046348">
    <property type="entry name" value="SIS_dom_sf"/>
</dbReference>
<dbReference type="Gene3D" id="3.40.50.10490">
    <property type="entry name" value="Glucose-6-phosphate isomerase like protein, domain 1"/>
    <property type="match status" value="1"/>
</dbReference>
<dbReference type="Proteomes" id="UP000322530">
    <property type="component" value="Unassembled WGS sequence"/>
</dbReference>
<organism evidence="1 2">
    <name type="scientific">Dictyobacter arantiisoli</name>
    <dbReference type="NCBI Taxonomy" id="2014874"/>
    <lineage>
        <taxon>Bacteria</taxon>
        <taxon>Bacillati</taxon>
        <taxon>Chloroflexota</taxon>
        <taxon>Ktedonobacteria</taxon>
        <taxon>Ktedonobacterales</taxon>
        <taxon>Dictyobacteraceae</taxon>
        <taxon>Dictyobacter</taxon>
    </lineage>
</organism>
<evidence type="ECO:0000313" key="1">
    <source>
        <dbReference type="EMBL" id="GCF07571.1"/>
    </source>
</evidence>
<reference evidence="1 2" key="1">
    <citation type="submission" date="2019-01" db="EMBL/GenBank/DDBJ databases">
        <title>Draft genome sequence of Dictyobacter sp. Uno17.</title>
        <authorList>
            <person name="Wang C.M."/>
            <person name="Zheng Y."/>
            <person name="Sakai Y."/>
            <person name="Abe K."/>
            <person name="Yokota A."/>
            <person name="Yabe S."/>
        </authorList>
    </citation>
    <scope>NUCLEOTIDE SEQUENCE [LARGE SCALE GENOMIC DNA]</scope>
    <source>
        <strain evidence="1 2">Uno17</strain>
    </source>
</reference>
<evidence type="ECO:0000313" key="2">
    <source>
        <dbReference type="Proteomes" id="UP000322530"/>
    </source>
</evidence>
<dbReference type="AlphaFoldDB" id="A0A5A5T7Y8"/>
<name>A0A5A5T7Y8_9CHLR</name>
<dbReference type="OrthoDB" id="140919at2"/>
<keyword evidence="2" id="KW-1185">Reference proteome</keyword>
<dbReference type="EMBL" id="BIXY01000011">
    <property type="protein sequence ID" value="GCF07571.1"/>
    <property type="molecule type" value="Genomic_DNA"/>
</dbReference>
<dbReference type="GO" id="GO:1901135">
    <property type="term" value="P:carbohydrate derivative metabolic process"/>
    <property type="evidence" value="ECO:0007669"/>
    <property type="project" value="InterPro"/>
</dbReference>
<dbReference type="SUPFAM" id="SSF53697">
    <property type="entry name" value="SIS domain"/>
    <property type="match status" value="1"/>
</dbReference>
<evidence type="ECO:0008006" key="3">
    <source>
        <dbReference type="Google" id="ProtNLM"/>
    </source>
</evidence>
<dbReference type="RefSeq" id="WP_149400580.1">
    <property type="nucleotide sequence ID" value="NZ_BIXY01000011.1"/>
</dbReference>
<sequence>MTYRQHPHQQSAALHKLVTEDAVGLLRGRAGKMAVLGSEDGKLKLDWVEGIARLLADPDGLEAVENEARALWEQGIRHIIWAGMGGSIMAVRVLKQMGFGDASAETGITIYPLDSTDPAALNTILQQIAQAKQQPLTASNSELKTLLEDVMMVGVAMGMTSEEPITHLTWFTQLLEQAGLSPAAHLLVMTLPDSYLDRFARAQHAPSRPLQLDGGTGTGGRMSAPATRVFLLPAALYLSRQGPTAGKLRQVLSKAWNDHNLEQAMTQPARHPFVQLAAALADTSSAGACRLLLNAPAPWDTLFSWIEQLMEESLGKGKQGVVIFQDQELNAQAADFQHTGTLRVVLSADTQPVTTTTHEELPSFMLHQPYLASTNPLDRLAAVATCFLGWQLSMALYGYLQDITFAGQPAVEAYKAGARSLRNLPDPLQPLYSWPVTFSEGSLKLYAPLNVIEQATPAAVLASTLKRVRPAYLDCTINGEVFPELKDALAQIVFPLANRLLGIPAKLRQAPADYHSTEQSEMDGPPDLVSLRILFHQHEHIQLGTYSDTFLLAQAVSTWQAMIGQNRQCFLLVIDGSAQQAASQLTGYLRGVVQELRS</sequence>
<proteinExistence type="predicted"/>
<protein>
    <recommendedName>
        <fullName evidence="3">Glucose-6-phosphate isomerase</fullName>
    </recommendedName>
</protein>
<dbReference type="GO" id="GO:0097367">
    <property type="term" value="F:carbohydrate derivative binding"/>
    <property type="evidence" value="ECO:0007669"/>
    <property type="project" value="InterPro"/>
</dbReference>